<organism evidence="7 8">
    <name type="scientific">Lacicoccus qingdaonensis</name>
    <dbReference type="NCBI Taxonomy" id="576118"/>
    <lineage>
        <taxon>Bacteria</taxon>
        <taxon>Bacillati</taxon>
        <taxon>Bacillota</taxon>
        <taxon>Bacilli</taxon>
        <taxon>Bacillales</taxon>
        <taxon>Salinicoccaceae</taxon>
        <taxon>Lacicoccus</taxon>
    </lineage>
</organism>
<evidence type="ECO:0000256" key="3">
    <source>
        <dbReference type="ARBA" id="ARBA00022578"/>
    </source>
</evidence>
<dbReference type="InterPro" id="IPR001207">
    <property type="entry name" value="Transposase_mutator"/>
</dbReference>
<keyword evidence="6" id="KW-0814">Transposable element</keyword>
<evidence type="ECO:0000313" key="7">
    <source>
        <dbReference type="EMBL" id="SDL14018.1"/>
    </source>
</evidence>
<keyword evidence="4 6" id="KW-0238">DNA-binding</keyword>
<dbReference type="EMBL" id="FNFY01000025">
    <property type="protein sequence ID" value="SDL14018.1"/>
    <property type="molecule type" value="Genomic_DNA"/>
</dbReference>
<dbReference type="GO" id="GO:0006313">
    <property type="term" value="P:DNA transposition"/>
    <property type="evidence" value="ECO:0007669"/>
    <property type="project" value="UniProtKB-UniRule"/>
</dbReference>
<proteinExistence type="inferred from homology"/>
<dbReference type="GO" id="GO:0003677">
    <property type="term" value="F:DNA binding"/>
    <property type="evidence" value="ECO:0007669"/>
    <property type="project" value="UniProtKB-UniRule"/>
</dbReference>
<dbReference type="AlphaFoldDB" id="A0A1G9HM07"/>
<evidence type="ECO:0000256" key="6">
    <source>
        <dbReference type="RuleBase" id="RU365089"/>
    </source>
</evidence>
<comment type="similarity">
    <text evidence="2 6">Belongs to the transposase mutator family.</text>
</comment>
<sequence length="391" mass="45610">MTQFNFNLDMDQLTEEILGSDLNSVTKGLAVAVFNAYMEAERDAYVQAKNRERSEDRQDMRNGYYQRDYKLPVGRITLKVPRTRSGEFSTELFERYQRMDQSLVLTLMESVISGVSTRKVTKIVETLCGESVSKSFVSSVMDRLDPEIEAFQNRALHAQDYEFLYVDAMYIKVRENHRIVSKAVYIAQAVTTEHYREIVGFMISGEESFESWQTFFQDLRYRGMNDPKIVISDAHEGLKKAVKFEFKDASWQRCTFHFLQNIVKTLPKKGSEEARRLLKRIFRAESMMMAEQYRDEFFEYVDGDPKYEDAVKKLDAGFHDATQFLTEAKKYHVSLSTSNSLERVNKEVRRREKVINIFPNLASAVRLIGSVLIDIDEEFQSPRRKLFQAND</sequence>
<evidence type="ECO:0000256" key="4">
    <source>
        <dbReference type="ARBA" id="ARBA00023125"/>
    </source>
</evidence>
<evidence type="ECO:0000313" key="8">
    <source>
        <dbReference type="Proteomes" id="UP000199008"/>
    </source>
</evidence>
<evidence type="ECO:0000256" key="1">
    <source>
        <dbReference type="ARBA" id="ARBA00002190"/>
    </source>
</evidence>
<comment type="function">
    <text evidence="1 6">Required for the transposition of the insertion element.</text>
</comment>
<dbReference type="PANTHER" id="PTHR33217:SF7">
    <property type="entry name" value="TRANSPOSASE FOR INSERTION SEQUENCE ELEMENT IS1081"/>
    <property type="match status" value="1"/>
</dbReference>
<protein>
    <recommendedName>
        <fullName evidence="6">Mutator family transposase</fullName>
    </recommendedName>
</protein>
<dbReference type="GO" id="GO:0004803">
    <property type="term" value="F:transposase activity"/>
    <property type="evidence" value="ECO:0007669"/>
    <property type="project" value="UniProtKB-UniRule"/>
</dbReference>
<evidence type="ECO:0000256" key="5">
    <source>
        <dbReference type="ARBA" id="ARBA00023172"/>
    </source>
</evidence>
<dbReference type="OrthoDB" id="9779930at2"/>
<dbReference type="NCBIfam" id="NF033543">
    <property type="entry name" value="transpos_IS256"/>
    <property type="match status" value="1"/>
</dbReference>
<keyword evidence="8" id="KW-1185">Reference proteome</keyword>
<gene>
    <name evidence="7" type="ORF">SAMN05216216_1253</name>
</gene>
<dbReference type="RefSeq" id="WP_092987504.1">
    <property type="nucleotide sequence ID" value="NZ_FNFY01000025.1"/>
</dbReference>
<keyword evidence="5 6" id="KW-0233">DNA recombination</keyword>
<dbReference type="Proteomes" id="UP000199008">
    <property type="component" value="Unassembled WGS sequence"/>
</dbReference>
<name>A0A1G9HM07_9BACL</name>
<dbReference type="Pfam" id="PF00872">
    <property type="entry name" value="Transposase_mut"/>
    <property type="match status" value="1"/>
</dbReference>
<dbReference type="PANTHER" id="PTHR33217">
    <property type="entry name" value="TRANSPOSASE FOR INSERTION SEQUENCE ELEMENT IS1081"/>
    <property type="match status" value="1"/>
</dbReference>
<keyword evidence="3 6" id="KW-0815">Transposition</keyword>
<reference evidence="8" key="1">
    <citation type="submission" date="2016-10" db="EMBL/GenBank/DDBJ databases">
        <authorList>
            <person name="Varghese N."/>
            <person name="Submissions S."/>
        </authorList>
    </citation>
    <scope>NUCLEOTIDE SEQUENCE [LARGE SCALE GENOMIC DNA]</scope>
    <source>
        <strain evidence="8">CGMCC 1.8895</strain>
    </source>
</reference>
<evidence type="ECO:0000256" key="2">
    <source>
        <dbReference type="ARBA" id="ARBA00010961"/>
    </source>
</evidence>
<accession>A0A1G9HM07</accession>